<reference evidence="8 9" key="1">
    <citation type="submission" date="2019-08" db="EMBL/GenBank/DDBJ databases">
        <authorList>
            <person name="Toschakov S.V."/>
        </authorList>
    </citation>
    <scope>NUCLEOTIDE SEQUENCE [LARGE SCALE GENOMIC DNA]</scope>
    <source>
        <strain evidence="8 9">3753O</strain>
    </source>
</reference>
<dbReference type="InterPro" id="IPR004107">
    <property type="entry name" value="Integrase_SAM-like_N"/>
</dbReference>
<dbReference type="Proteomes" id="UP000326331">
    <property type="component" value="Chromosome"/>
</dbReference>
<dbReference type="PANTHER" id="PTHR30629">
    <property type="entry name" value="PROPHAGE INTEGRASE"/>
    <property type="match status" value="1"/>
</dbReference>
<dbReference type="InterPro" id="IPR011010">
    <property type="entry name" value="DNA_brk_join_enz"/>
</dbReference>
<dbReference type="Pfam" id="PF14659">
    <property type="entry name" value="Phage_int_SAM_3"/>
    <property type="match status" value="1"/>
</dbReference>
<evidence type="ECO:0000256" key="5">
    <source>
        <dbReference type="PROSITE-ProRule" id="PRU01248"/>
    </source>
</evidence>
<evidence type="ECO:0000259" key="6">
    <source>
        <dbReference type="PROSITE" id="PS51898"/>
    </source>
</evidence>
<dbReference type="PANTHER" id="PTHR30629:SF6">
    <property type="entry name" value="PROPHAGE INTEGRASE INTA-RELATED"/>
    <property type="match status" value="1"/>
</dbReference>
<gene>
    <name evidence="8" type="ORF">Tbon_02110</name>
</gene>
<keyword evidence="4" id="KW-0233">DNA recombination</keyword>
<evidence type="ECO:0000256" key="4">
    <source>
        <dbReference type="ARBA" id="ARBA00023172"/>
    </source>
</evidence>
<dbReference type="CDD" id="cd01189">
    <property type="entry name" value="INT_ICEBs1_C_like"/>
    <property type="match status" value="1"/>
</dbReference>
<organism evidence="8 9">
    <name type="scientific">Tepidiforma bonchosmolovskayae</name>
    <dbReference type="NCBI Taxonomy" id="2601677"/>
    <lineage>
        <taxon>Bacteria</taxon>
        <taxon>Bacillati</taxon>
        <taxon>Chloroflexota</taxon>
        <taxon>Tepidiformia</taxon>
        <taxon>Tepidiformales</taxon>
        <taxon>Tepidiformaceae</taxon>
        <taxon>Tepidiforma</taxon>
    </lineage>
</organism>
<evidence type="ECO:0000256" key="2">
    <source>
        <dbReference type="ARBA" id="ARBA00022908"/>
    </source>
</evidence>
<dbReference type="EMBL" id="CP042829">
    <property type="protein sequence ID" value="QFG02137.1"/>
    <property type="molecule type" value="Genomic_DNA"/>
</dbReference>
<feature type="domain" description="Core-binding (CB)" evidence="7">
    <location>
        <begin position="64"/>
        <end position="146"/>
    </location>
</feature>
<evidence type="ECO:0000256" key="3">
    <source>
        <dbReference type="ARBA" id="ARBA00023125"/>
    </source>
</evidence>
<reference evidence="8 9" key="2">
    <citation type="submission" date="2019-10" db="EMBL/GenBank/DDBJ databases">
        <title>Thermopilla bonchosmolovskayae gen. nov., sp. nov., a moderately thermophilic Chloroflexi bacterium from a Chukotka hot spring (Arctic, Russia), representing a novel classis Thermopillaia, which include previously uncultivated lineage OLB14.</title>
        <authorList>
            <person name="Kochetkova T.V."/>
            <person name="Zayulina K.S."/>
            <person name="Zhigarkov V.S."/>
            <person name="Minaev N.V."/>
            <person name="Novikov A."/>
            <person name="Toshchakov S.V."/>
            <person name="Elcheninov A.G."/>
            <person name="Kublanov I.V."/>
        </authorList>
    </citation>
    <scope>NUCLEOTIDE SEQUENCE [LARGE SCALE GENOMIC DNA]</scope>
    <source>
        <strain evidence="8 9">3753O</strain>
    </source>
</reference>
<keyword evidence="9" id="KW-1185">Reference proteome</keyword>
<dbReference type="Gene3D" id="1.10.443.10">
    <property type="entry name" value="Intergrase catalytic core"/>
    <property type="match status" value="1"/>
</dbReference>
<dbReference type="InterPro" id="IPR002104">
    <property type="entry name" value="Integrase_catalytic"/>
</dbReference>
<protein>
    <submittedName>
        <fullName evidence="8">Site-specific integrase</fullName>
    </submittedName>
</protein>
<evidence type="ECO:0000313" key="9">
    <source>
        <dbReference type="Proteomes" id="UP000326331"/>
    </source>
</evidence>
<accession>A0ABX6BZ13</accession>
<comment type="similarity">
    <text evidence="1">Belongs to the 'phage' integrase family.</text>
</comment>
<feature type="domain" description="Tyr recombinase" evidence="6">
    <location>
        <begin position="167"/>
        <end position="365"/>
    </location>
</feature>
<dbReference type="Pfam" id="PF00589">
    <property type="entry name" value="Phage_integrase"/>
    <property type="match status" value="1"/>
</dbReference>
<evidence type="ECO:0000259" key="7">
    <source>
        <dbReference type="PROSITE" id="PS51900"/>
    </source>
</evidence>
<sequence length="374" mass="41699">MRGSIQRRGDRTWRISVELDRDPETGRRRRIWETVAGTKRDAEARLAELVREVETGIAAEPSRLTVADWLRQWLEMRRPHLRETTLERYRTAVRVHLIPSLGRHRLQELRPLHVQAAYAGWLGAGLSPTTVASLHRVLHRALEDAVRLQLLPRNVTDAVEAPAPGRRLPDLQAVRPSAVLASLADVGHPWRALVVLALHTGMRRGELAGLQWGDVDLDAATVAIRRSRTITHRGTIVEGPTKSAAGERVVPLAADAVRELRAWRREQLALRMAAGAGWAGDEWVFTAGMEAVRPDAITAWWGRHAQRHGLRLRLHDLRHAAATLMAERGVPPRVIAEVLGHSRASFTLDVYAGTPDMTSRRAAVETLARALREG</sequence>
<dbReference type="InterPro" id="IPR050808">
    <property type="entry name" value="Phage_Integrase"/>
</dbReference>
<dbReference type="InterPro" id="IPR010998">
    <property type="entry name" value="Integrase_recombinase_N"/>
</dbReference>
<evidence type="ECO:0000256" key="1">
    <source>
        <dbReference type="ARBA" id="ARBA00008857"/>
    </source>
</evidence>
<dbReference type="InterPro" id="IPR044068">
    <property type="entry name" value="CB"/>
</dbReference>
<keyword evidence="3 5" id="KW-0238">DNA-binding</keyword>
<evidence type="ECO:0000313" key="8">
    <source>
        <dbReference type="EMBL" id="QFG02137.1"/>
    </source>
</evidence>
<dbReference type="RefSeq" id="WP_158066073.1">
    <property type="nucleotide sequence ID" value="NZ_CP042829.1"/>
</dbReference>
<dbReference type="SUPFAM" id="SSF56349">
    <property type="entry name" value="DNA breaking-rejoining enzymes"/>
    <property type="match status" value="1"/>
</dbReference>
<dbReference type="PROSITE" id="PS51900">
    <property type="entry name" value="CB"/>
    <property type="match status" value="1"/>
</dbReference>
<dbReference type="Gene3D" id="1.10.150.130">
    <property type="match status" value="1"/>
</dbReference>
<name>A0ABX6BZ13_9CHLR</name>
<dbReference type="InterPro" id="IPR013762">
    <property type="entry name" value="Integrase-like_cat_sf"/>
</dbReference>
<dbReference type="PROSITE" id="PS51898">
    <property type="entry name" value="TYR_RECOMBINASE"/>
    <property type="match status" value="1"/>
</dbReference>
<proteinExistence type="inferred from homology"/>
<keyword evidence="2" id="KW-0229">DNA integration</keyword>